<comment type="caution">
    <text evidence="3">The sequence shown here is derived from an EMBL/GenBank/DDBJ whole genome shotgun (WGS) entry which is preliminary data.</text>
</comment>
<gene>
    <name evidence="3" type="ORF">OXX778_LOCUS14403</name>
</gene>
<feature type="compositionally biased region" description="Basic residues" evidence="2">
    <location>
        <begin position="505"/>
        <end position="515"/>
    </location>
</feature>
<dbReference type="PROSITE" id="PS50005">
    <property type="entry name" value="TPR"/>
    <property type="match status" value="1"/>
</dbReference>
<organism evidence="3 4">
    <name type="scientific">Brachionus calyciflorus</name>
    <dbReference type="NCBI Taxonomy" id="104777"/>
    <lineage>
        <taxon>Eukaryota</taxon>
        <taxon>Metazoa</taxon>
        <taxon>Spiralia</taxon>
        <taxon>Gnathifera</taxon>
        <taxon>Rotifera</taxon>
        <taxon>Eurotatoria</taxon>
        <taxon>Monogononta</taxon>
        <taxon>Pseudotrocha</taxon>
        <taxon>Ploima</taxon>
        <taxon>Brachionidae</taxon>
        <taxon>Brachionus</taxon>
    </lineage>
</organism>
<dbReference type="Proteomes" id="UP000663879">
    <property type="component" value="Unassembled WGS sequence"/>
</dbReference>
<feature type="repeat" description="TPR" evidence="1">
    <location>
        <begin position="359"/>
        <end position="392"/>
    </location>
</feature>
<evidence type="ECO:0000256" key="1">
    <source>
        <dbReference type="PROSITE-ProRule" id="PRU00339"/>
    </source>
</evidence>
<keyword evidence="1" id="KW-0802">TPR repeat</keyword>
<evidence type="ECO:0000313" key="4">
    <source>
        <dbReference type="Proteomes" id="UP000663879"/>
    </source>
</evidence>
<dbReference type="PROSITE" id="PS50293">
    <property type="entry name" value="TPR_REGION"/>
    <property type="match status" value="1"/>
</dbReference>
<dbReference type="EMBL" id="CAJNOC010002961">
    <property type="protein sequence ID" value="CAF0960137.1"/>
    <property type="molecule type" value="Genomic_DNA"/>
</dbReference>
<sequence>MNSDLVERSLRYHGKDLVELVNKWNENSQICYLNLNETNHLNNLTDKGFSNNEEDEQLRSRLLNFIAEKSIILFDDSKTDSPDIIILEQNKDKQAEYQISNSEINEFDIPPLETFMGLSSAIRKEHLFNFLKNGDIVIGSVVDITSKCILMEMICFDCDKKRDLNNIKINLTCSSKTALRSIEFNSHRSKNNSEKSELEHYFSRNDFVRCLITSIDKNNSTCEVSLNWNDEFPQREHVKLGRIQPETLPEYYKNIQDYLEEPFEFRKSLKYQKGFNNPACVKLFGKKLGIDFDAKFSFMDSLNKLEVKKEEMADELLKRQNKNLALEHVQKGVTRFKEGKSEDAILNYHKALQIDEECVEAFVARGALYGNQGELIKAIENFEKALEIDANHINAKKYLKEVLLAHSVKLEKLEHLEEAKLFLKKAIVLDPDSELIKSKIVDLEKKIESIALRNHYGPKLIIKPREQKQTDSSLSPPREKIIKTNSSHSTHHRKDDKNINEYKRNSSHHSRHTNHRAVEKKEEEEDLEAFFNQLKQNKATMKKK</sequence>
<feature type="region of interest" description="Disordered" evidence="2">
    <location>
        <begin position="461"/>
        <end position="525"/>
    </location>
</feature>
<name>A0A814DWW6_9BILA</name>
<dbReference type="PANTHER" id="PTHR23184">
    <property type="entry name" value="TETRATRICOPEPTIDE REPEAT PROTEIN 14"/>
    <property type="match status" value="1"/>
</dbReference>
<evidence type="ECO:0000313" key="3">
    <source>
        <dbReference type="EMBL" id="CAF0960137.1"/>
    </source>
</evidence>
<dbReference type="PANTHER" id="PTHR23184:SF9">
    <property type="entry name" value="TETRATRICOPEPTIDE REPEAT PROTEIN 14"/>
    <property type="match status" value="1"/>
</dbReference>
<dbReference type="AlphaFoldDB" id="A0A814DWW6"/>
<dbReference type="SUPFAM" id="SSF48452">
    <property type="entry name" value="TPR-like"/>
    <property type="match status" value="1"/>
</dbReference>
<proteinExistence type="predicted"/>
<dbReference type="SUPFAM" id="SSF50249">
    <property type="entry name" value="Nucleic acid-binding proteins"/>
    <property type="match status" value="1"/>
</dbReference>
<reference evidence="3" key="1">
    <citation type="submission" date="2021-02" db="EMBL/GenBank/DDBJ databases">
        <authorList>
            <person name="Nowell W R."/>
        </authorList>
    </citation>
    <scope>NUCLEOTIDE SEQUENCE</scope>
    <source>
        <strain evidence="3">Ploen Becks lab</strain>
    </source>
</reference>
<dbReference type="OrthoDB" id="1914839at2759"/>
<accession>A0A814DWW6</accession>
<evidence type="ECO:0000256" key="2">
    <source>
        <dbReference type="SAM" id="MobiDB-lite"/>
    </source>
</evidence>
<dbReference type="InterPro" id="IPR039190">
    <property type="entry name" value="TTC14"/>
</dbReference>
<dbReference type="SMART" id="SM00028">
    <property type="entry name" value="TPR"/>
    <property type="match status" value="2"/>
</dbReference>
<keyword evidence="4" id="KW-1185">Reference proteome</keyword>
<protein>
    <submittedName>
        <fullName evidence="3">Uncharacterized protein</fullName>
    </submittedName>
</protein>
<dbReference type="Pfam" id="PF13181">
    <property type="entry name" value="TPR_8"/>
    <property type="match status" value="1"/>
</dbReference>
<dbReference type="InterPro" id="IPR012340">
    <property type="entry name" value="NA-bd_OB-fold"/>
</dbReference>
<dbReference type="Gene3D" id="1.25.40.10">
    <property type="entry name" value="Tetratricopeptide repeat domain"/>
    <property type="match status" value="1"/>
</dbReference>
<feature type="compositionally biased region" description="Basic and acidic residues" evidence="2">
    <location>
        <begin position="493"/>
        <end position="504"/>
    </location>
</feature>
<dbReference type="InterPro" id="IPR011990">
    <property type="entry name" value="TPR-like_helical_dom_sf"/>
</dbReference>
<dbReference type="InterPro" id="IPR019734">
    <property type="entry name" value="TPR_rpt"/>
</dbReference>